<feature type="domain" description="Glycerol-3-phosphate dehydrogenase NAD-dependent N-terminal" evidence="14">
    <location>
        <begin position="71"/>
        <end position="149"/>
    </location>
</feature>
<reference evidence="16" key="6">
    <citation type="submission" date="2025-09" db="UniProtKB">
        <authorList>
            <consortium name="Ensembl"/>
        </authorList>
    </citation>
    <scope>IDENTIFICATION</scope>
    <source>
        <strain evidence="16">C57BL/6J</strain>
    </source>
</reference>
<reference evidence="16" key="5">
    <citation type="submission" date="2025-08" db="UniProtKB">
        <authorList>
            <consortium name="Ensembl"/>
        </authorList>
    </citation>
    <scope>IDENTIFICATION</scope>
    <source>
        <strain evidence="16">C57BL/6J</strain>
    </source>
</reference>
<evidence type="ECO:0000256" key="6">
    <source>
        <dbReference type="ARBA" id="ARBA00023027"/>
    </source>
</evidence>
<feature type="binding site" evidence="11">
    <location>
        <position position="246"/>
    </location>
    <ligand>
        <name>NAD(+)</name>
        <dbReference type="ChEBI" id="CHEBI:57540"/>
    </ligand>
</feature>
<keyword evidence="5 12" id="KW-0560">Oxidoreductase</keyword>
<evidence type="ECO:0000256" key="4">
    <source>
        <dbReference type="ARBA" id="ARBA00022490"/>
    </source>
</evidence>
<dbReference type="Pfam" id="PF01210">
    <property type="entry name" value="NAD_Gly3P_dh_N"/>
    <property type="match status" value="1"/>
</dbReference>
<dbReference type="PeptideAtlas" id="E0CXN5"/>
<dbReference type="InterPro" id="IPR013328">
    <property type="entry name" value="6PGD_dom2"/>
</dbReference>
<dbReference type="InterPro" id="IPR006109">
    <property type="entry name" value="G3P_DH_NAD-dep_C"/>
</dbReference>
<evidence type="ECO:0007829" key="22">
    <source>
        <dbReference type="PubMed" id="23806337"/>
    </source>
</evidence>
<evidence type="ECO:0007829" key="21">
    <source>
        <dbReference type="PubMed" id="21183079"/>
    </source>
</evidence>
<protein>
    <recommendedName>
        <fullName evidence="13">Glycerol-3-phosphate dehydrogenase [NAD(+)]</fullName>
        <ecNumber evidence="13">1.1.1.8</ecNumber>
    </recommendedName>
</protein>
<dbReference type="Bgee" id="ENSMUSG00000023019">
    <property type="expression patterns" value="Expressed in brown adipose tissue and 213 other cell types or tissues"/>
</dbReference>
<dbReference type="Pfam" id="PF07479">
    <property type="entry name" value="NAD_Gly3P_dh_C"/>
    <property type="match status" value="1"/>
</dbReference>
<dbReference type="GO" id="GO:0051287">
    <property type="term" value="F:NAD binding"/>
    <property type="evidence" value="ECO:0007669"/>
    <property type="project" value="UniProtKB-UniRule"/>
</dbReference>
<sequence>MAGKKVCIVGSGNWGSAIAKIVGSNAGRLAHFDPRVTMWVFEEDIGGRKLTEIINTQHENVKYLPGHKLPPNVFIGKICDQLKGHLKANTIGISLIKGVDEGPNGLKLISEVIGERLGIPMSVLMGANIASEVAEEKFCETTIGCKDPAQGQLLKDLMQTPNFRITVVQEVDTVEICGALKNIVAVGAGFCDGLGFGDNTKAAVIRLGLMEMIAFAKLFCSGTVSSATFLESCGVADLITTCYGGRNRKVAEAFARTGKSIEQLEKEMLNGQKLQGPQTARELHSILQHKGLVDKFPLFTAVYKVCYEGQPVGEFIRCLQNHPEHM</sequence>
<keyword evidence="19 20" id="KW-1267">Proteomics identification</keyword>
<evidence type="ECO:0000313" key="18">
    <source>
        <dbReference type="Proteomes" id="UP000000589"/>
    </source>
</evidence>
<keyword evidence="4" id="KW-0963">Cytoplasm</keyword>
<evidence type="ECO:0000256" key="11">
    <source>
        <dbReference type="PIRSR" id="PIRSR000114-3"/>
    </source>
</evidence>
<dbReference type="SMR" id="E0CXN5"/>
<evidence type="ECO:0000256" key="13">
    <source>
        <dbReference type="RuleBase" id="RU361243"/>
    </source>
</evidence>
<comment type="catalytic activity">
    <reaction evidence="8">
        <text>sn-glycerol 3-phosphate + NAD(+) = dihydroxyacetone phosphate + NADH + H(+)</text>
        <dbReference type="Rhea" id="RHEA:11092"/>
        <dbReference type="ChEBI" id="CHEBI:15378"/>
        <dbReference type="ChEBI" id="CHEBI:57540"/>
        <dbReference type="ChEBI" id="CHEBI:57597"/>
        <dbReference type="ChEBI" id="CHEBI:57642"/>
        <dbReference type="ChEBI" id="CHEBI:57945"/>
        <dbReference type="EC" id="1.1.1.8"/>
    </reaction>
    <physiologicalReaction direction="left-to-right" evidence="8">
        <dbReference type="Rhea" id="RHEA:11093"/>
    </physiologicalReaction>
</comment>
<feature type="binding site" evidence="11">
    <location>
        <position position="41"/>
    </location>
    <ligand>
        <name>NAD(+)</name>
        <dbReference type="ChEBI" id="CHEBI:57540"/>
    </ligand>
</feature>
<dbReference type="Proteomes" id="UP000000589">
    <property type="component" value="Chromosome 15"/>
</dbReference>
<feature type="binding site" evidence="11">
    <location>
        <position position="275"/>
    </location>
    <ligand>
        <name>NAD(+)</name>
        <dbReference type="ChEBI" id="CHEBI:57540"/>
    </ligand>
</feature>
<evidence type="ECO:0000256" key="12">
    <source>
        <dbReference type="RuleBase" id="RU000437"/>
    </source>
</evidence>
<dbReference type="InterPro" id="IPR017751">
    <property type="entry name" value="G3P_DH_NAD-dep_euk"/>
</dbReference>
<keyword evidence="18" id="KW-1185">Reference proteome</keyword>
<evidence type="ECO:0000256" key="7">
    <source>
        <dbReference type="ARBA" id="ARBA00037527"/>
    </source>
</evidence>
<dbReference type="MetOSite" id="E0CXN5"/>
<dbReference type="GO" id="GO:0042803">
    <property type="term" value="F:protein homodimerization activity"/>
    <property type="evidence" value="ECO:0007669"/>
    <property type="project" value="InterPro"/>
</dbReference>
<dbReference type="PANTHER" id="PTHR11728">
    <property type="entry name" value="GLYCEROL-3-PHOSPHATE DEHYDROGENASE"/>
    <property type="match status" value="1"/>
</dbReference>
<dbReference type="PIRSF" id="PIRSF000114">
    <property type="entry name" value="Glycerol-3-P_dh"/>
    <property type="match status" value="1"/>
</dbReference>
<reference evidence="16 18" key="1">
    <citation type="journal article" date="2009" name="PLoS Biol.">
        <title>Lineage-specific biology revealed by a finished genome assembly of the mouse.</title>
        <authorList>
            <consortium name="Mouse Genome Sequencing Consortium"/>
            <person name="Church D.M."/>
            <person name="Goodstadt L."/>
            <person name="Hillier L.W."/>
            <person name="Zody M.C."/>
            <person name="Goldstein S."/>
            <person name="She X."/>
            <person name="Bult C.J."/>
            <person name="Agarwala R."/>
            <person name="Cherry J.L."/>
            <person name="DiCuccio M."/>
            <person name="Hlavina W."/>
            <person name="Kapustin Y."/>
            <person name="Meric P."/>
            <person name="Maglott D."/>
            <person name="Birtle Z."/>
            <person name="Marques A.C."/>
            <person name="Graves T."/>
            <person name="Zhou S."/>
            <person name="Teague B."/>
            <person name="Potamousis K."/>
            <person name="Churas C."/>
            <person name="Place M."/>
            <person name="Herschleb J."/>
            <person name="Runnheim R."/>
            <person name="Forrest D."/>
            <person name="Amos-Landgraf J."/>
            <person name="Schwartz D.C."/>
            <person name="Cheng Z."/>
            <person name="Lindblad-Toh K."/>
            <person name="Eichler E.E."/>
            <person name="Ponting C.P."/>
        </authorList>
    </citation>
    <scope>NUCLEOTIDE SEQUENCE [LARGE SCALE GENOMIC DNA]</scope>
    <source>
        <strain evidence="16 18">C57BL/6J</strain>
    </source>
</reference>
<reference evidence="16 18" key="3">
    <citation type="journal article" date="2011" name="PLoS Biol.">
        <title>Modernizing reference genome assemblies.</title>
        <authorList>
            <person name="Church D.M."/>
            <person name="Schneider V.A."/>
            <person name="Graves T."/>
            <person name="Auger K."/>
            <person name="Cunningham F."/>
            <person name="Bouk N."/>
            <person name="Chen H.C."/>
            <person name="Agarwala R."/>
            <person name="McLaren W.M."/>
            <person name="Ritchie G.R."/>
            <person name="Albracht D."/>
            <person name="Kremitzki M."/>
            <person name="Rock S."/>
            <person name="Kotkiewicz H."/>
            <person name="Kremitzki C."/>
            <person name="Wollam A."/>
            <person name="Trani L."/>
            <person name="Fulton L."/>
            <person name="Fulton R."/>
            <person name="Matthews L."/>
            <person name="Whitehead S."/>
            <person name="Chow W."/>
            <person name="Torrance J."/>
            <person name="Dunn M."/>
            <person name="Harden G."/>
            <person name="Threadgold G."/>
            <person name="Wood J."/>
            <person name="Collins J."/>
            <person name="Heath P."/>
            <person name="Griffiths G."/>
            <person name="Pelan S."/>
            <person name="Grafham D."/>
            <person name="Eichler E.E."/>
            <person name="Weinstock G."/>
            <person name="Mardis E.R."/>
            <person name="Wilson R.K."/>
            <person name="Howe K."/>
            <person name="Flicek P."/>
            <person name="Hubbard T."/>
        </authorList>
    </citation>
    <scope>NUCLEOTIDE SEQUENCE [LARGE SCALE GENOMIC DNA]</scope>
    <source>
        <strain evidence="16 18">C57BL/6J</strain>
    </source>
</reference>
<dbReference type="PANTHER" id="PTHR11728:SF32">
    <property type="entry name" value="GLYCEROL-3-PHOSPHATE DEHYDROGENASE [NAD(+)], CYTOPLASMIC"/>
    <property type="match status" value="1"/>
</dbReference>
<dbReference type="Gene3D" id="1.10.1040.10">
    <property type="entry name" value="N-(1-d-carboxylethyl)-l-norvaline Dehydrogenase, domain 2"/>
    <property type="match status" value="1"/>
</dbReference>
<evidence type="ECO:0000256" key="9">
    <source>
        <dbReference type="PIRSR" id="PIRSR000114-1"/>
    </source>
</evidence>
<feature type="binding site" evidence="11">
    <location>
        <position position="74"/>
    </location>
    <ligand>
        <name>NAD(+)</name>
        <dbReference type="ChEBI" id="CHEBI:57540"/>
    </ligand>
</feature>
<dbReference type="GO" id="GO:0046168">
    <property type="term" value="P:glycerol-3-phosphate catabolic process"/>
    <property type="evidence" value="ECO:0007669"/>
    <property type="project" value="UniProtKB-UniRule"/>
</dbReference>
<evidence type="ECO:0007829" key="20">
    <source>
        <dbReference type="ProteomicsDB" id="E0CXN5"/>
    </source>
</evidence>
<proteinExistence type="evidence at protein level"/>
<dbReference type="PROSITE" id="PS00957">
    <property type="entry name" value="NAD_G3PDH"/>
    <property type="match status" value="1"/>
</dbReference>
<dbReference type="InterPro" id="IPR036291">
    <property type="entry name" value="NAD(P)-bd_dom_sf"/>
</dbReference>
<gene>
    <name evidence="16 17" type="primary">Gpd1</name>
</gene>
<keyword evidence="6 11" id="KW-0520">NAD</keyword>
<feature type="active site" description="Proton acceptor" evidence="9">
    <location>
        <position position="181"/>
    </location>
</feature>
<dbReference type="InterPro" id="IPR006168">
    <property type="entry name" value="G3P_DH_NAD-dep"/>
</dbReference>
<evidence type="ECO:0000256" key="10">
    <source>
        <dbReference type="PIRSR" id="PIRSR000114-2"/>
    </source>
</evidence>
<evidence type="ECO:0007829" key="19">
    <source>
        <dbReference type="PeptideAtlas" id="E0CXN5"/>
    </source>
</evidence>
<dbReference type="InterPro" id="IPR011128">
    <property type="entry name" value="G3P_DH_NAD-dep_N"/>
</dbReference>
<comment type="function">
    <text evidence="7">Has glycerol-3-phosphate dehydrogenase activity.</text>
</comment>
<dbReference type="HOGENOM" id="CLU_033449_2_2_1"/>
<organism evidence="16 18">
    <name type="scientific">Mus musculus</name>
    <name type="common">Mouse</name>
    <dbReference type="NCBI Taxonomy" id="10090"/>
    <lineage>
        <taxon>Eukaryota</taxon>
        <taxon>Metazoa</taxon>
        <taxon>Chordata</taxon>
        <taxon>Craniata</taxon>
        <taxon>Vertebrata</taxon>
        <taxon>Euteleostomi</taxon>
        <taxon>Mammalia</taxon>
        <taxon>Eutheria</taxon>
        <taxon>Euarchontoglires</taxon>
        <taxon>Glires</taxon>
        <taxon>Rodentia</taxon>
        <taxon>Myomorpha</taxon>
        <taxon>Muroidea</taxon>
        <taxon>Muridae</taxon>
        <taxon>Murinae</taxon>
        <taxon>Mus</taxon>
        <taxon>Mus</taxon>
    </lineage>
</organism>
<feature type="binding site" evidence="10">
    <location>
        <position position="97"/>
    </location>
    <ligand>
        <name>substrate</name>
    </ligand>
</feature>
<evidence type="ECO:0000313" key="17">
    <source>
        <dbReference type="MGI" id="MGI:95679"/>
    </source>
</evidence>
<dbReference type="FunFam" id="1.10.1040.10:FF:000084">
    <property type="entry name" value="Glycerol-3-phosphate dehydrogenase [NAD(+)], cytoplasmic"/>
    <property type="match status" value="1"/>
</dbReference>
<dbReference type="SwissPalm" id="E0CXN5"/>
<dbReference type="ProteomicsDB" id="345476"/>
<dbReference type="Ensembl" id="ENSMUST00000162194.2">
    <property type="protein sequence ID" value="ENSMUSP00000125164.2"/>
    <property type="gene ID" value="ENSMUSG00000023019.13"/>
</dbReference>
<dbReference type="NCBIfam" id="TIGR03376">
    <property type="entry name" value="glycerol3P_DH"/>
    <property type="match status" value="1"/>
</dbReference>
<comment type="similarity">
    <text evidence="2 12">Belongs to the NAD-dependent glycerol-3-phosphate dehydrogenase family.</text>
</comment>
<dbReference type="InterPro" id="IPR008927">
    <property type="entry name" value="6-PGluconate_DH-like_C_sf"/>
</dbReference>
<feature type="domain" description="Glycerol-3-phosphate dehydrogenase NAD-dependent C-terminal" evidence="15">
    <location>
        <begin position="171"/>
        <end position="316"/>
    </location>
</feature>
<dbReference type="ExpressionAtlas" id="E0CXN5">
    <property type="expression patterns" value="baseline and differential"/>
</dbReference>
<dbReference type="SUPFAM" id="SSF48179">
    <property type="entry name" value="6-phosphogluconate dehydrogenase C-terminal domain-like"/>
    <property type="match status" value="1"/>
</dbReference>
<dbReference type="jPOST" id="E0CXN5"/>
<accession>E0CXN5</accession>
<dbReference type="SUPFAM" id="SSF51735">
    <property type="entry name" value="NAD(P)-binding Rossmann-fold domains"/>
    <property type="match status" value="1"/>
</dbReference>
<comment type="subcellular location">
    <subcellularLocation>
        <location evidence="1">Cytoplasm</location>
    </subcellularLocation>
</comment>
<dbReference type="GeneTree" id="ENSGT00390000003114"/>
<reference evidence="22" key="4">
    <citation type="journal article" date="2013" name="Mol. Cell">
        <title>SIRT5-mediated lysine desuccinylation impacts diverse metabolic pathways.</title>
        <authorList>
            <person name="Park J."/>
            <person name="Chen Y."/>
            <person name="Tishkoff D.X."/>
            <person name="Peng C."/>
            <person name="Tan M."/>
            <person name="Dai L."/>
            <person name="Xie Z."/>
            <person name="Zhang Y."/>
            <person name="Zwaans B.M."/>
            <person name="Skinner M.E."/>
            <person name="Lombard D.B."/>
            <person name="Zhao Y."/>
        </authorList>
    </citation>
    <scope>IDENTIFICATION BY MASS SPECTROMETRY [LARGE SCALE ANALYSIS]</scope>
</reference>
<evidence type="ECO:0000256" key="1">
    <source>
        <dbReference type="ARBA" id="ARBA00004496"/>
    </source>
</evidence>
<dbReference type="AGR" id="MGI:95679"/>
<feature type="binding site" evidence="11">
    <location>
        <position position="273"/>
    </location>
    <ligand>
        <name>NAD(+)</name>
        <dbReference type="ChEBI" id="CHEBI:57540"/>
    </ligand>
</feature>
<dbReference type="MGI" id="MGI:95679">
    <property type="gene designation" value="Gpd1"/>
</dbReference>
<evidence type="ECO:0000313" key="16">
    <source>
        <dbReference type="Ensembl" id="ENSMUSP00000125164.2"/>
    </source>
</evidence>
<evidence type="ECO:0000256" key="5">
    <source>
        <dbReference type="ARBA" id="ARBA00023002"/>
    </source>
</evidence>
<dbReference type="PRINTS" id="PR00077">
    <property type="entry name" value="GPDHDRGNASE"/>
</dbReference>
<feature type="binding site" evidence="11">
    <location>
        <begin position="10"/>
        <end position="15"/>
    </location>
    <ligand>
        <name>NAD(+)</name>
        <dbReference type="ChEBI" id="CHEBI:57540"/>
    </ligand>
</feature>
<dbReference type="VEuPathDB" id="HostDB:ENSMUSG00000023019"/>
<dbReference type="AlphaFoldDB" id="E0CXN5"/>
<dbReference type="GO" id="GO:0005737">
    <property type="term" value="C:cytoplasm"/>
    <property type="evidence" value="ECO:0007669"/>
    <property type="project" value="UniProtKB-SubCell"/>
</dbReference>
<evidence type="ECO:0000256" key="2">
    <source>
        <dbReference type="ARBA" id="ARBA00011009"/>
    </source>
</evidence>
<dbReference type="Gene3D" id="3.40.50.720">
    <property type="entry name" value="NAD(P)-binding Rossmann-like Domain"/>
    <property type="match status" value="2"/>
</dbReference>
<reference evidence="21" key="2">
    <citation type="journal article" date="2010" name="Cell">
        <title>A tissue-specific atlas of mouse protein phosphorylation and expression.</title>
        <authorList>
            <person name="Huttlin E.L."/>
            <person name="Jedrychowski M.P."/>
            <person name="Elias J.E."/>
            <person name="Goswami T."/>
            <person name="Rad R."/>
            <person name="Beausoleil S.A."/>
            <person name="Villen J."/>
            <person name="Haas W."/>
            <person name="Sowa M.E."/>
            <person name="Gygi S.P."/>
        </authorList>
    </citation>
    <scope>IDENTIFICATION BY MASS SPECTROMETRY [LARGE SCALE ANALYSIS]</scope>
</reference>
<dbReference type="GO" id="GO:0005975">
    <property type="term" value="P:carbohydrate metabolic process"/>
    <property type="evidence" value="ECO:0007669"/>
    <property type="project" value="InterPro"/>
</dbReference>
<evidence type="ECO:0000256" key="8">
    <source>
        <dbReference type="ARBA" id="ARBA00048723"/>
    </source>
</evidence>
<comment type="subunit">
    <text evidence="3">Homodimer.</text>
</comment>
<name>E0CXN5_MOUSE</name>
<dbReference type="EC" id="1.1.1.8" evidence="13"/>
<feature type="binding site" evidence="11">
    <location>
        <position position="130"/>
    </location>
    <ligand>
        <name>NAD(+)</name>
        <dbReference type="ChEBI" id="CHEBI:57540"/>
    </ligand>
</feature>
<evidence type="ECO:0000259" key="15">
    <source>
        <dbReference type="Pfam" id="PF07479"/>
    </source>
</evidence>
<evidence type="ECO:0000256" key="3">
    <source>
        <dbReference type="ARBA" id="ARBA00011738"/>
    </source>
</evidence>
<evidence type="ECO:0000259" key="14">
    <source>
        <dbReference type="Pfam" id="PF01210"/>
    </source>
</evidence>
<dbReference type="Antibodypedia" id="26155">
    <property type="antibodies" value="338 antibodies from 33 providers"/>
</dbReference>
<dbReference type="GO" id="GO:0141152">
    <property type="term" value="F:glycerol-3-phosphate dehydrogenase (NAD+) activity"/>
    <property type="evidence" value="ECO:0007669"/>
    <property type="project" value="UniProtKB-UniRule"/>
</dbReference>
<feature type="binding site" evidence="10">
    <location>
        <begin position="246"/>
        <end position="247"/>
    </location>
    <ligand>
        <name>substrate</name>
    </ligand>
</feature>